<dbReference type="EMBL" id="CP002271">
    <property type="protein sequence ID" value="ADO75286.1"/>
    <property type="molecule type" value="Genomic_DNA"/>
</dbReference>
<dbReference type="Gene3D" id="3.30.200.20">
    <property type="entry name" value="Phosphorylase Kinase, domain 1"/>
    <property type="match status" value="1"/>
</dbReference>
<dbReference type="PROSITE" id="PS50110">
    <property type="entry name" value="RESPONSE_REGULATORY"/>
    <property type="match status" value="1"/>
</dbReference>
<dbReference type="SUPFAM" id="SSF56112">
    <property type="entry name" value="Protein kinase-like (PK-like)"/>
    <property type="match status" value="1"/>
</dbReference>
<feature type="domain" description="Protein kinase" evidence="7">
    <location>
        <begin position="18"/>
        <end position="292"/>
    </location>
</feature>
<sequence length="946" mass="99645">MHINALYIRSGGGAVGVYRLVRRLASGGMAEVFLAKVFGAEGFEKPVAVKRVLPSLAKDREFVELFLREAKLTVSLQHANVLQVFDLGEVGGQYYMVMEFVDGENLRTLQRAAAGVPMSMGLREGVFIVQQVAEGLAYAHDKLDAVGRPLNIIHRDINPSNVMISVAGEVKLADFGIAKAANVQSGTQAGVVKGKVGYLAPEQVRGVAVDQRADLFLLGLLLYELLSGQQLFSGPDYFRVLRSISSFDVKAMDPLPGVPAPLWSIITRALAQEPTARFQRARDMADALQDFLFEHRLRVGPQDVARLFARCLPGRRSPLEAGPSAEFRGEEIRLGAEGAGGVVEPIRTGPWRPVQRLEPHRPTTPPMGSIPGTPGVSLLAGARTVAIRAQPRPEPVRLASTGGAEPGRKLTPVPLALPGAETGRRVAPPLATPVLQLAPPRARPTVRRQLGDLLIAAGKLSEAQLHAMLERQRRDGGKLGEWLVAEGLVTDEDVVAAISEQLGIPFIAEHQLRHLPVPTPLLSLLPLEHAARFEAVPLTLHGKELVCAMREPENLDRLSELQFLTGYAVRGVLASDGAIRRAINRFYLGEDPPAGMDWASMVKASVAEPPPALPPPVPGAALEKTDEALSPDSASRVPPPPAEGQGGEGGTSGRLARLHARVLEAALAALGGAGGQGAVLARLTRQVALRLGAGPAEAEQGAAVAYAMACAARLEGKEFLARPSGESVRAVLGREAGEVAALIQVCAEGAGQTPQAPRTAQALAAALALLEAMGSSAPAPDMAARALMRLREEGRLPSAVMEALSAEISELVLGDSRAGTVVLAEPDSQRSATLHARLLADGVRVLLADSVTRVRQLLGEGAQALVVASHLPDGAGATLTRSLREAADTAGLPIFVLAPPEDPGLVEEGLDAGADDVLAYPVNPDVLAAKVRRALQPRRPVAPGAG</sequence>
<dbReference type="PANTHER" id="PTHR43289">
    <property type="entry name" value="MITOGEN-ACTIVATED PROTEIN KINASE KINASE KINASE 20-RELATED"/>
    <property type="match status" value="1"/>
</dbReference>
<evidence type="ECO:0000256" key="3">
    <source>
        <dbReference type="ARBA" id="ARBA00022777"/>
    </source>
</evidence>
<evidence type="ECO:0000256" key="2">
    <source>
        <dbReference type="ARBA" id="ARBA00022741"/>
    </source>
</evidence>
<dbReference type="GO" id="GO:0004674">
    <property type="term" value="F:protein serine/threonine kinase activity"/>
    <property type="evidence" value="ECO:0007669"/>
    <property type="project" value="TreeGrafter"/>
</dbReference>
<evidence type="ECO:0000256" key="6">
    <source>
        <dbReference type="SAM" id="MobiDB-lite"/>
    </source>
</evidence>
<dbReference type="GO" id="GO:0005524">
    <property type="term" value="F:ATP binding"/>
    <property type="evidence" value="ECO:0007669"/>
    <property type="project" value="UniProtKB-KW"/>
</dbReference>
<comment type="caution">
    <text evidence="5">Lacks conserved residue(s) required for the propagation of feature annotation.</text>
</comment>
<name>E3FH70_STIAD</name>
<evidence type="ECO:0000259" key="8">
    <source>
        <dbReference type="PROSITE" id="PS50110"/>
    </source>
</evidence>
<keyword evidence="4" id="KW-0067">ATP-binding</keyword>
<dbReference type="eggNOG" id="COG0515">
    <property type="taxonomic scope" value="Bacteria"/>
</dbReference>
<dbReference type="SMART" id="SM00448">
    <property type="entry name" value="REC"/>
    <property type="match status" value="1"/>
</dbReference>
<dbReference type="InterPro" id="IPR001789">
    <property type="entry name" value="Sig_transdc_resp-reg_receiver"/>
</dbReference>
<feature type="region of interest" description="Disordered" evidence="6">
    <location>
        <begin position="609"/>
        <end position="653"/>
    </location>
</feature>
<dbReference type="GO" id="GO:0000160">
    <property type="term" value="P:phosphorelay signal transduction system"/>
    <property type="evidence" value="ECO:0007669"/>
    <property type="project" value="InterPro"/>
</dbReference>
<dbReference type="PANTHER" id="PTHR43289:SF6">
    <property type="entry name" value="SERINE_THREONINE-PROTEIN KINASE NEKL-3"/>
    <property type="match status" value="1"/>
</dbReference>
<dbReference type="InterPro" id="IPR007831">
    <property type="entry name" value="T2SS_GspE_N"/>
</dbReference>
<dbReference type="OrthoDB" id="5478837at2"/>
<proteinExistence type="predicted"/>
<dbReference type="InterPro" id="IPR011009">
    <property type="entry name" value="Kinase-like_dom_sf"/>
</dbReference>
<dbReference type="Proteomes" id="UP000001351">
    <property type="component" value="Chromosome"/>
</dbReference>
<dbReference type="Pfam" id="PF05157">
    <property type="entry name" value="MshEN"/>
    <property type="match status" value="1"/>
</dbReference>
<dbReference type="HOGENOM" id="CLU_310767_0_0_7"/>
<feature type="compositionally biased region" description="Pro residues" evidence="6">
    <location>
        <begin position="609"/>
        <end position="618"/>
    </location>
</feature>
<evidence type="ECO:0000256" key="4">
    <source>
        <dbReference type="ARBA" id="ARBA00022840"/>
    </source>
</evidence>
<dbReference type="CDD" id="cd14014">
    <property type="entry name" value="STKc_PknB_like"/>
    <property type="match status" value="1"/>
</dbReference>
<dbReference type="Gene3D" id="3.40.50.2300">
    <property type="match status" value="1"/>
</dbReference>
<dbReference type="Pfam" id="PF00069">
    <property type="entry name" value="Pkinase"/>
    <property type="match status" value="1"/>
</dbReference>
<dbReference type="KEGG" id="sur:STAUR_7531"/>
<reference evidence="9 10" key="1">
    <citation type="journal article" date="2011" name="Mol. Biol. Evol.">
        <title>Comparative genomic analysis of fruiting body formation in Myxococcales.</title>
        <authorList>
            <person name="Huntley S."/>
            <person name="Hamann N."/>
            <person name="Wegener-Feldbrugge S."/>
            <person name="Treuner-Lange A."/>
            <person name="Kube M."/>
            <person name="Reinhardt R."/>
            <person name="Klages S."/>
            <person name="Muller R."/>
            <person name="Ronning C.M."/>
            <person name="Nierman W.C."/>
            <person name="Sogaard-Andersen L."/>
        </authorList>
    </citation>
    <scope>NUCLEOTIDE SEQUENCE [LARGE SCALE GENOMIC DNA]</scope>
    <source>
        <strain evidence="9 10">DW4/3-1</strain>
    </source>
</reference>
<dbReference type="Gene3D" id="3.30.300.160">
    <property type="entry name" value="Type II secretion system, protein E, N-terminal domain"/>
    <property type="match status" value="1"/>
</dbReference>
<accession>E3FH70</accession>
<dbReference type="STRING" id="378806.STAUR_7531"/>
<keyword evidence="10" id="KW-1185">Reference proteome</keyword>
<dbReference type="Gene3D" id="1.10.510.10">
    <property type="entry name" value="Transferase(Phosphotransferase) domain 1"/>
    <property type="match status" value="1"/>
</dbReference>
<protein>
    <submittedName>
        <fullName evidence="9">Serine/threonine-protein kinase</fullName>
    </submittedName>
</protein>
<evidence type="ECO:0000259" key="7">
    <source>
        <dbReference type="PROSITE" id="PS50011"/>
    </source>
</evidence>
<dbReference type="InterPro" id="IPR000719">
    <property type="entry name" value="Prot_kinase_dom"/>
</dbReference>
<keyword evidence="1" id="KW-0808">Transferase</keyword>
<evidence type="ECO:0000313" key="9">
    <source>
        <dbReference type="EMBL" id="ADO75286.1"/>
    </source>
</evidence>
<dbReference type="RefSeq" id="WP_013377883.1">
    <property type="nucleotide sequence ID" value="NC_014623.1"/>
</dbReference>
<organism evidence="9 10">
    <name type="scientific">Stigmatella aurantiaca (strain DW4/3-1)</name>
    <dbReference type="NCBI Taxonomy" id="378806"/>
    <lineage>
        <taxon>Bacteria</taxon>
        <taxon>Pseudomonadati</taxon>
        <taxon>Myxococcota</taxon>
        <taxon>Myxococcia</taxon>
        <taxon>Myxococcales</taxon>
        <taxon>Cystobacterineae</taxon>
        <taxon>Archangiaceae</taxon>
        <taxon>Stigmatella</taxon>
    </lineage>
</organism>
<feature type="region of interest" description="Disordered" evidence="6">
    <location>
        <begin position="352"/>
        <end position="372"/>
    </location>
</feature>
<evidence type="ECO:0000313" key="10">
    <source>
        <dbReference type="Proteomes" id="UP000001351"/>
    </source>
</evidence>
<feature type="domain" description="Response regulatory" evidence="8">
    <location>
        <begin position="820"/>
        <end position="935"/>
    </location>
</feature>
<dbReference type="PROSITE" id="PS50011">
    <property type="entry name" value="PROTEIN_KINASE_DOM"/>
    <property type="match status" value="1"/>
</dbReference>
<dbReference type="AlphaFoldDB" id="E3FH70"/>
<dbReference type="InterPro" id="IPR037257">
    <property type="entry name" value="T2SS_E_N_sf"/>
</dbReference>
<dbReference type="eggNOG" id="COG0745">
    <property type="taxonomic scope" value="Bacteria"/>
</dbReference>
<dbReference type="SUPFAM" id="SSF52172">
    <property type="entry name" value="CheY-like"/>
    <property type="match status" value="1"/>
</dbReference>
<evidence type="ECO:0000256" key="5">
    <source>
        <dbReference type="PROSITE-ProRule" id="PRU00169"/>
    </source>
</evidence>
<keyword evidence="3 9" id="KW-0418">Kinase</keyword>
<keyword evidence="2" id="KW-0547">Nucleotide-binding</keyword>
<dbReference type="SUPFAM" id="SSF160246">
    <property type="entry name" value="EspE N-terminal domain-like"/>
    <property type="match status" value="1"/>
</dbReference>
<dbReference type="InterPro" id="IPR011006">
    <property type="entry name" value="CheY-like_superfamily"/>
</dbReference>
<evidence type="ECO:0000256" key="1">
    <source>
        <dbReference type="ARBA" id="ARBA00022679"/>
    </source>
</evidence>
<gene>
    <name evidence="9" type="ordered locus">STAUR_7531</name>
</gene>